<comment type="caution">
    <text evidence="7">The sequence shown here is derived from an EMBL/GenBank/DDBJ whole genome shotgun (WGS) entry which is preliminary data.</text>
</comment>
<accession>A0A7K0HMW5</accession>
<proteinExistence type="predicted"/>
<evidence type="ECO:0000313" key="8">
    <source>
        <dbReference type="Proteomes" id="UP000441358"/>
    </source>
</evidence>
<feature type="transmembrane region" description="Helical" evidence="6">
    <location>
        <begin position="405"/>
        <end position="426"/>
    </location>
</feature>
<feature type="transmembrane region" description="Helical" evidence="6">
    <location>
        <begin position="438"/>
        <end position="460"/>
    </location>
</feature>
<organism evidence="7 8">
    <name type="scientific">Parabacteroides distasonis</name>
    <dbReference type="NCBI Taxonomy" id="823"/>
    <lineage>
        <taxon>Bacteria</taxon>
        <taxon>Pseudomonadati</taxon>
        <taxon>Bacteroidota</taxon>
        <taxon>Bacteroidia</taxon>
        <taxon>Bacteroidales</taxon>
        <taxon>Tannerellaceae</taxon>
        <taxon>Parabacteroides</taxon>
    </lineage>
</organism>
<feature type="transmembrane region" description="Helical" evidence="6">
    <location>
        <begin position="238"/>
        <end position="259"/>
    </location>
</feature>
<evidence type="ECO:0000256" key="2">
    <source>
        <dbReference type="ARBA" id="ARBA00022475"/>
    </source>
</evidence>
<evidence type="ECO:0000256" key="1">
    <source>
        <dbReference type="ARBA" id="ARBA00004651"/>
    </source>
</evidence>
<evidence type="ECO:0008006" key="9">
    <source>
        <dbReference type="Google" id="ProtNLM"/>
    </source>
</evidence>
<dbReference type="PANTHER" id="PTHR30250">
    <property type="entry name" value="PST FAMILY PREDICTED COLANIC ACID TRANSPORTER"/>
    <property type="match status" value="1"/>
</dbReference>
<protein>
    <recommendedName>
        <fullName evidence="9">Polysaccharide biosynthesis protein</fullName>
    </recommendedName>
</protein>
<name>A0A7K0HMW5_PARDI</name>
<feature type="transmembrane region" description="Helical" evidence="6">
    <location>
        <begin position="184"/>
        <end position="201"/>
    </location>
</feature>
<feature type="transmembrane region" description="Helical" evidence="6">
    <location>
        <begin position="45"/>
        <end position="69"/>
    </location>
</feature>
<reference evidence="7 8" key="1">
    <citation type="journal article" date="2019" name="Nat. Med.">
        <title>A library of human gut bacterial isolates paired with longitudinal multiomics data enables mechanistic microbiome research.</title>
        <authorList>
            <person name="Poyet M."/>
            <person name="Groussin M."/>
            <person name="Gibbons S.M."/>
            <person name="Avila-Pacheco J."/>
            <person name="Jiang X."/>
            <person name="Kearney S.M."/>
            <person name="Perrotta A.R."/>
            <person name="Berdy B."/>
            <person name="Zhao S."/>
            <person name="Lieberman T.D."/>
            <person name="Swanson P.K."/>
            <person name="Smith M."/>
            <person name="Roesemann S."/>
            <person name="Alexander J.E."/>
            <person name="Rich S.A."/>
            <person name="Livny J."/>
            <person name="Vlamakis H."/>
            <person name="Clish C."/>
            <person name="Bullock K."/>
            <person name="Deik A."/>
            <person name="Scott J."/>
            <person name="Pierce K.A."/>
            <person name="Xavier R.J."/>
            <person name="Alm E.J."/>
        </authorList>
    </citation>
    <scope>NUCLEOTIDE SEQUENCE [LARGE SCALE GENOMIC DNA]</scope>
    <source>
        <strain evidence="7 8">BIOML-A32</strain>
    </source>
</reference>
<evidence type="ECO:0000256" key="4">
    <source>
        <dbReference type="ARBA" id="ARBA00022989"/>
    </source>
</evidence>
<dbReference type="EMBL" id="WKMC01000012">
    <property type="protein sequence ID" value="MRZ51626.1"/>
    <property type="molecule type" value="Genomic_DNA"/>
</dbReference>
<comment type="subcellular location">
    <subcellularLocation>
        <location evidence="1">Cell membrane</location>
        <topology evidence="1">Multi-pass membrane protein</topology>
    </subcellularLocation>
</comment>
<feature type="transmembrane region" description="Helical" evidence="6">
    <location>
        <begin position="314"/>
        <end position="338"/>
    </location>
</feature>
<feature type="transmembrane region" description="Helical" evidence="6">
    <location>
        <begin position="12"/>
        <end position="33"/>
    </location>
</feature>
<feature type="transmembrane region" description="Helical" evidence="6">
    <location>
        <begin position="265"/>
        <end position="293"/>
    </location>
</feature>
<keyword evidence="2" id="KW-1003">Cell membrane</keyword>
<feature type="transmembrane region" description="Helical" evidence="6">
    <location>
        <begin position="378"/>
        <end position="399"/>
    </location>
</feature>
<gene>
    <name evidence="7" type="ORF">GKD66_15595</name>
</gene>
<dbReference type="InterPro" id="IPR050833">
    <property type="entry name" value="Poly_Biosynth_Transport"/>
</dbReference>
<feature type="transmembrane region" description="Helical" evidence="6">
    <location>
        <begin position="344"/>
        <end position="366"/>
    </location>
</feature>
<keyword evidence="5 6" id="KW-0472">Membrane</keyword>
<dbReference type="GO" id="GO:0005886">
    <property type="term" value="C:plasma membrane"/>
    <property type="evidence" value="ECO:0007669"/>
    <property type="project" value="UniProtKB-SubCell"/>
</dbReference>
<dbReference type="PANTHER" id="PTHR30250:SF26">
    <property type="entry name" value="PSMA PROTEIN"/>
    <property type="match status" value="1"/>
</dbReference>
<feature type="transmembrane region" description="Helical" evidence="6">
    <location>
        <begin position="90"/>
        <end position="114"/>
    </location>
</feature>
<dbReference type="AlphaFoldDB" id="A0A7K0HMW5"/>
<evidence type="ECO:0000256" key="3">
    <source>
        <dbReference type="ARBA" id="ARBA00022692"/>
    </source>
</evidence>
<feature type="transmembrane region" description="Helical" evidence="6">
    <location>
        <begin position="466"/>
        <end position="487"/>
    </location>
</feature>
<feature type="transmembrane region" description="Helical" evidence="6">
    <location>
        <begin position="155"/>
        <end position="178"/>
    </location>
</feature>
<evidence type="ECO:0000256" key="5">
    <source>
        <dbReference type="ARBA" id="ARBA00023136"/>
    </source>
</evidence>
<evidence type="ECO:0000256" key="6">
    <source>
        <dbReference type="SAM" id="Phobius"/>
    </source>
</evidence>
<dbReference type="Proteomes" id="UP000441358">
    <property type="component" value="Unassembled WGS sequence"/>
</dbReference>
<feature type="transmembrane region" description="Helical" evidence="6">
    <location>
        <begin position="126"/>
        <end position="143"/>
    </location>
</feature>
<dbReference type="RefSeq" id="WP_036630306.1">
    <property type="nucleotide sequence ID" value="NZ_CP103128.1"/>
</dbReference>
<evidence type="ECO:0000313" key="7">
    <source>
        <dbReference type="EMBL" id="MRZ51626.1"/>
    </source>
</evidence>
<sequence>MSTSQRVVKNTLFLYVRTIVSLLVSVFTTRILLGTLGASDYGLYNVVGGSIAMLGFISTSMSGVIQRYLSHAEGSGDERRIQLIFNNALIVHYILAVVTIILLGTAALFFFNGVLNIPTGKETEAAIIYGCMMASTVFSITIVPYDAEINAHENMLFYSILGIIDVMLKLLIAIVILYRDNEKLVFYAILMAAESFLLRFITQQYCRKHYEECRKVQMCHYYDKATIKEMTSFAGWNMINTATGMISLFGMNIVINHYFGTELNAALGIATQLSGVLMGVSMNMIKAVTPVLVKSEGRNQRDRMLEISYVGCKFSYLLFAFVGVPVLVFLPYILNLWLHNVPEWTVAFCSILLVLTLVDQLTVLLYQSIMADGHIKVYNVLRSITNLMPILISIIMFSLGDFSPTWILINWLIWKGSIGGIVNLIVASKNLGLSVSLFFKRVIVKGMTVTVVVALVACIVKESADYLLLSELWGILTVFLLSLPLYWRVAFTQLERTIFYIMFSKVLRRV</sequence>
<keyword evidence="4 6" id="KW-1133">Transmembrane helix</keyword>
<keyword evidence="3 6" id="KW-0812">Transmembrane</keyword>